<evidence type="ECO:0000313" key="1">
    <source>
        <dbReference type="EMBL" id="CAB5224096.1"/>
    </source>
</evidence>
<proteinExistence type="predicted"/>
<name>A0A6J7X1K9_9CAUD</name>
<accession>A0A6J7X1K9</accession>
<reference evidence="1" key="1">
    <citation type="submission" date="2020-05" db="EMBL/GenBank/DDBJ databases">
        <authorList>
            <person name="Chiriac C."/>
            <person name="Salcher M."/>
            <person name="Ghai R."/>
            <person name="Kavagutti S V."/>
        </authorList>
    </citation>
    <scope>NUCLEOTIDE SEQUENCE</scope>
</reference>
<sequence length="639" mass="72239">MITSTIYGLTGVGNDAYTGMIMSRNDVVITASSSDYAQPNFKYIFSVENIVNGQILKFYQEQNFNNCASFNLKGVVMNMINESINISPSNDIITTAVELITNNIFTAQISIRVFSGWDIGGIFTEDSNYDRYDLMVLDGEGDDCYIPLGVGGHQTAGALVEKNESRLNFNPGGTYNVDLKDIRISFREGARCTWFMVPRRKRFIPNGDYYNWQVHDSSHYRSLVFVADDGTYLSDFYPYRNIGYIQIKCYDYDSMPIGTGLDIPFLTSPGALFVVPAGLQNLYESGYLALMGITDSSLVKFWIISFLDEAGTSSIFDNYGFYIEDECSHNEVSLTWLNRFGGWESMGFVKKNERSIQTEKKRIMNIEGNYATATPNDFNINYTSRLIKEKEPIKTHSMILTSGWINEEEFRRLKYLISSRSVWMEDSNFDGGKILPVLVETNNFTSRRERNNKKYNITIELRMAYSKRNLDLFNTHSEGDLSALELTPPEPACRYAFATGHSGNSGLVPTYYQTPIPIACDEIGSHHHINLAVLFDDDTQFEEGQHYCIKLDWSSEMPTEILSSADLGTIEINGNGSNDIYWTGQAYPLTTGWISVLKTTTNSPYIDIRVPNFPSKARWTGMLTLHIKKVSESCPCGGY</sequence>
<protein>
    <submittedName>
        <fullName evidence="1">Uncharacterized protein</fullName>
    </submittedName>
</protein>
<dbReference type="EMBL" id="LR798330">
    <property type="protein sequence ID" value="CAB5224096.1"/>
    <property type="molecule type" value="Genomic_DNA"/>
</dbReference>
<organism evidence="1">
    <name type="scientific">uncultured Caudovirales phage</name>
    <dbReference type="NCBI Taxonomy" id="2100421"/>
    <lineage>
        <taxon>Viruses</taxon>
        <taxon>Duplodnaviria</taxon>
        <taxon>Heunggongvirae</taxon>
        <taxon>Uroviricota</taxon>
        <taxon>Caudoviricetes</taxon>
        <taxon>Peduoviridae</taxon>
        <taxon>Maltschvirus</taxon>
        <taxon>Maltschvirus maltsch</taxon>
    </lineage>
</organism>
<gene>
    <name evidence="1" type="ORF">UFOVP386_24</name>
</gene>